<evidence type="ECO:0000313" key="1">
    <source>
        <dbReference type="EMBL" id="MBU2689609.1"/>
    </source>
</evidence>
<comment type="caution">
    <text evidence="1">The sequence shown here is derived from an EMBL/GenBank/DDBJ whole genome shotgun (WGS) entry which is preliminary data.</text>
</comment>
<evidence type="ECO:0000313" key="2">
    <source>
        <dbReference type="Proteomes" id="UP000777784"/>
    </source>
</evidence>
<reference evidence="1" key="1">
    <citation type="submission" date="2021-05" db="EMBL/GenBank/DDBJ databases">
        <title>Energy efficiency and biological interactions define the core microbiome of deep oligotrophic groundwater.</title>
        <authorList>
            <person name="Mehrshad M."/>
            <person name="Lopez-Fernandez M."/>
            <person name="Bell E."/>
            <person name="Bernier-Latmani R."/>
            <person name="Bertilsson S."/>
            <person name="Dopson M."/>
        </authorList>
    </citation>
    <scope>NUCLEOTIDE SEQUENCE</scope>
    <source>
        <strain evidence="1">Modern_marine.mb.64</strain>
    </source>
</reference>
<dbReference type="AlphaFoldDB" id="A0A948RTU4"/>
<organism evidence="1 2">
    <name type="scientific">Eiseniibacteriota bacterium</name>
    <dbReference type="NCBI Taxonomy" id="2212470"/>
    <lineage>
        <taxon>Bacteria</taxon>
        <taxon>Candidatus Eiseniibacteriota</taxon>
    </lineage>
</organism>
<protein>
    <recommendedName>
        <fullName evidence="3">Photosynthesis system II assembly factor Ycf48/Hcf136-like domain-containing protein</fullName>
    </recommendedName>
</protein>
<accession>A0A948RTU4</accession>
<name>A0A948RTU4_UNCEI</name>
<gene>
    <name evidence="1" type="ORF">KJ970_01655</name>
</gene>
<dbReference type="Proteomes" id="UP000777784">
    <property type="component" value="Unassembled WGS sequence"/>
</dbReference>
<evidence type="ECO:0008006" key="3">
    <source>
        <dbReference type="Google" id="ProtNLM"/>
    </source>
</evidence>
<sequence length="341" mass="35498">MKSLSVHRSTGSRGRVELGLIGSVTLTLFISTGLSAGTLNGVAGFAGGAVVVGEGPKILFSPPPHTVYSEAATSLESEDLWDVAWIDDVSLYIAVGSGDSLLISNTSTGNAWSTRPMLLSADLRGVIEFTSSVTRAGAVGVNGSIVRTTSRELGGWVQEATPVTETLWDLAQGTLNAVAVGENGTILKGSRDGTAWTLVASPVATDLYGVAREWLGNYIAVGEGGVILRATGAGTDWVRVATPDSSTVLYDIVESGLTSPLVAVGSSGAIWISINGGLDWEAQNSYTHADLRSVTHTGSYFLAAGSAETVVWSTDAYTWNVQITPVKPSTWGRIKSSYGKP</sequence>
<dbReference type="SUPFAM" id="SSF110296">
    <property type="entry name" value="Oligoxyloglucan reducing end-specific cellobiohydrolase"/>
    <property type="match status" value="1"/>
</dbReference>
<dbReference type="EMBL" id="JAHJDP010000012">
    <property type="protein sequence ID" value="MBU2689609.1"/>
    <property type="molecule type" value="Genomic_DNA"/>
</dbReference>
<proteinExistence type="predicted"/>